<dbReference type="Gene3D" id="2.30.30.40">
    <property type="entry name" value="SH3 Domains"/>
    <property type="match status" value="1"/>
</dbReference>
<dbReference type="AlphaFoldDB" id="H5XYN1"/>
<dbReference type="InterPro" id="IPR002545">
    <property type="entry name" value="CheW-lke_dom"/>
</dbReference>
<dbReference type="GO" id="GO:0005829">
    <property type="term" value="C:cytosol"/>
    <property type="evidence" value="ECO:0007669"/>
    <property type="project" value="TreeGrafter"/>
</dbReference>
<accession>H5XYN1</accession>
<dbReference type="PANTHER" id="PTHR22617:SF23">
    <property type="entry name" value="CHEMOTAXIS PROTEIN CHEW"/>
    <property type="match status" value="1"/>
</dbReference>
<evidence type="ECO:0000313" key="3">
    <source>
        <dbReference type="Proteomes" id="UP000005104"/>
    </source>
</evidence>
<dbReference type="GO" id="GO:0006935">
    <property type="term" value="P:chemotaxis"/>
    <property type="evidence" value="ECO:0007669"/>
    <property type="project" value="InterPro"/>
</dbReference>
<dbReference type="InterPro" id="IPR036061">
    <property type="entry name" value="CheW-like_dom_sf"/>
</dbReference>
<dbReference type="Gene3D" id="2.40.50.180">
    <property type="entry name" value="CheA-289, Domain 4"/>
    <property type="match status" value="1"/>
</dbReference>
<protein>
    <submittedName>
        <fullName evidence="2">Chemotaxis signal transduction protein</fullName>
    </submittedName>
</protein>
<dbReference type="SUPFAM" id="SSF50341">
    <property type="entry name" value="CheW-like"/>
    <property type="match status" value="1"/>
</dbReference>
<organism evidence="2 3">
    <name type="scientific">Desulfosporosinus youngiae DSM 17734</name>
    <dbReference type="NCBI Taxonomy" id="768710"/>
    <lineage>
        <taxon>Bacteria</taxon>
        <taxon>Bacillati</taxon>
        <taxon>Bacillota</taxon>
        <taxon>Clostridia</taxon>
        <taxon>Eubacteriales</taxon>
        <taxon>Desulfitobacteriaceae</taxon>
        <taxon>Desulfosporosinus</taxon>
    </lineage>
</organism>
<dbReference type="InterPro" id="IPR039315">
    <property type="entry name" value="CheW"/>
</dbReference>
<dbReference type="PROSITE" id="PS50851">
    <property type="entry name" value="CHEW"/>
    <property type="match status" value="1"/>
</dbReference>
<dbReference type="SMART" id="SM00260">
    <property type="entry name" value="CheW"/>
    <property type="match status" value="1"/>
</dbReference>
<proteinExistence type="predicted"/>
<sequence length="158" mass="17383">MAVQVVVFTLGQEEYAMPIEVVREITRLAEVRTIPKAPSYVRGLVNIRGMAIPIVDLHDRFGIEQANGTTEAITSKDADSMENTFALITEVHGNQIGFAVDQVREVRILENIAPPPPLVTAPFIGGVVNLSDRIIIQLVPEKILENDEVQGLSQLSFH</sequence>
<feature type="domain" description="CheW-like" evidence="1">
    <location>
        <begin position="2"/>
        <end position="149"/>
    </location>
</feature>
<keyword evidence="3" id="KW-1185">Reference proteome</keyword>
<dbReference type="HOGENOM" id="CLU_048995_3_1_9"/>
<dbReference type="Pfam" id="PF01584">
    <property type="entry name" value="CheW"/>
    <property type="match status" value="1"/>
</dbReference>
<gene>
    <name evidence="2" type="ORF">DesyoDRAFT_4633</name>
</gene>
<dbReference type="STRING" id="768710.DesyoDRAFT_4633"/>
<dbReference type="Proteomes" id="UP000005104">
    <property type="component" value="Chromosome"/>
</dbReference>
<dbReference type="eggNOG" id="COG0835">
    <property type="taxonomic scope" value="Bacteria"/>
</dbReference>
<evidence type="ECO:0000259" key="1">
    <source>
        <dbReference type="PROSITE" id="PS50851"/>
    </source>
</evidence>
<dbReference type="EMBL" id="CM001441">
    <property type="protein sequence ID" value="EHQ91587.1"/>
    <property type="molecule type" value="Genomic_DNA"/>
</dbReference>
<name>H5XYN1_9FIRM</name>
<dbReference type="RefSeq" id="WP_007786572.1">
    <property type="nucleotide sequence ID" value="NZ_CM001441.1"/>
</dbReference>
<reference evidence="2 3" key="1">
    <citation type="submission" date="2011-11" db="EMBL/GenBank/DDBJ databases">
        <title>The Noncontiguous Finished genome of Desulfosporosinus youngiae DSM 17734.</title>
        <authorList>
            <consortium name="US DOE Joint Genome Institute (JGI-PGF)"/>
            <person name="Lucas S."/>
            <person name="Han J."/>
            <person name="Lapidus A."/>
            <person name="Cheng J.-F."/>
            <person name="Goodwin L."/>
            <person name="Pitluck S."/>
            <person name="Peters L."/>
            <person name="Ovchinnikova G."/>
            <person name="Lu M."/>
            <person name="Land M.L."/>
            <person name="Hauser L."/>
            <person name="Pester M."/>
            <person name="Spring S."/>
            <person name="Ollivier B."/>
            <person name="Rattei T."/>
            <person name="Klenk H.-P."/>
            <person name="Wagner M."/>
            <person name="Loy A."/>
            <person name="Woyke T.J."/>
        </authorList>
    </citation>
    <scope>NUCLEOTIDE SEQUENCE [LARGE SCALE GENOMIC DNA]</scope>
    <source>
        <strain evidence="2 3">DSM 17734</strain>
    </source>
</reference>
<dbReference type="OrthoDB" id="9794382at2"/>
<dbReference type="PANTHER" id="PTHR22617">
    <property type="entry name" value="CHEMOTAXIS SENSOR HISTIDINE KINASE-RELATED"/>
    <property type="match status" value="1"/>
</dbReference>
<evidence type="ECO:0000313" key="2">
    <source>
        <dbReference type="EMBL" id="EHQ91587.1"/>
    </source>
</evidence>
<dbReference type="GO" id="GO:0007165">
    <property type="term" value="P:signal transduction"/>
    <property type="evidence" value="ECO:0007669"/>
    <property type="project" value="InterPro"/>
</dbReference>